<dbReference type="Pfam" id="PF22694">
    <property type="entry name" value="CtpB_N-like"/>
    <property type="match status" value="1"/>
</dbReference>
<dbReference type="PANTHER" id="PTHR32060:SF30">
    <property type="entry name" value="CARBOXY-TERMINAL PROCESSING PROTEASE CTPA"/>
    <property type="match status" value="1"/>
</dbReference>
<keyword evidence="2 5" id="KW-0645">Protease</keyword>
<protein>
    <recommendedName>
        <fullName evidence="7">PDZ domain-containing protein</fullName>
    </recommendedName>
</protein>
<name>A0A1G2JRW0_9BACT</name>
<evidence type="ECO:0000256" key="3">
    <source>
        <dbReference type="ARBA" id="ARBA00022801"/>
    </source>
</evidence>
<evidence type="ECO:0000256" key="4">
    <source>
        <dbReference type="ARBA" id="ARBA00022825"/>
    </source>
</evidence>
<evidence type="ECO:0000313" key="8">
    <source>
        <dbReference type="EMBL" id="OGZ89663.1"/>
    </source>
</evidence>
<dbReference type="Pfam" id="PF00595">
    <property type="entry name" value="PDZ"/>
    <property type="match status" value="1"/>
</dbReference>
<dbReference type="PANTHER" id="PTHR32060">
    <property type="entry name" value="TAIL-SPECIFIC PROTEASE"/>
    <property type="match status" value="1"/>
</dbReference>
<dbReference type="SMART" id="SM00228">
    <property type="entry name" value="PDZ"/>
    <property type="match status" value="1"/>
</dbReference>
<keyword evidence="6" id="KW-1133">Transmembrane helix</keyword>
<dbReference type="CDD" id="cd06782">
    <property type="entry name" value="cpPDZ_CPP-like"/>
    <property type="match status" value="1"/>
</dbReference>
<dbReference type="SMART" id="SM00245">
    <property type="entry name" value="TSPc"/>
    <property type="match status" value="1"/>
</dbReference>
<dbReference type="InterPro" id="IPR001478">
    <property type="entry name" value="PDZ"/>
</dbReference>
<sequence>MFNLNKKKFAYPVVLIILFAGFFAGGFFVGENSVECKVCKPEEIDFSLFWDVYNKLSENFVNSEKLDNQKIVYGAIEGMAKSLGDPYTSFFDPEQSKQFNDDLSGYFSGIGAEVGIKKDQLTIVSPLKGTPAEKAGLMPGDIIVKIDGNDATGMAVEEAVKLIRGKKGTEVVLNIYRDSWLVSKDIKIIRDTIKVPSVEWQLKDNDVAYIQIFQFDQSLSTDFKKVAIEILNSPAKKIVLDLRNNPGGYLELSQEIAGWFLERGQVVTIEDFGKDKEQEIYKTDGNANLINYPMVILINSGSASASEILAGTLRDNRGIKLIGTKSFGKGSVQQVINLKDGSSIKITIAKWLTPKGNSIAEVGLSPDIKIDITEKDMQEEKDPQLEKALEIINGLK</sequence>
<keyword evidence="3 5" id="KW-0378">Hydrolase</keyword>
<feature type="domain" description="PDZ" evidence="7">
    <location>
        <begin position="96"/>
        <end position="164"/>
    </location>
</feature>
<evidence type="ECO:0000256" key="6">
    <source>
        <dbReference type="SAM" id="Phobius"/>
    </source>
</evidence>
<dbReference type="Gene3D" id="2.30.42.10">
    <property type="match status" value="1"/>
</dbReference>
<evidence type="ECO:0000256" key="5">
    <source>
        <dbReference type="RuleBase" id="RU004404"/>
    </source>
</evidence>
<dbReference type="GO" id="GO:0004175">
    <property type="term" value="F:endopeptidase activity"/>
    <property type="evidence" value="ECO:0007669"/>
    <property type="project" value="TreeGrafter"/>
</dbReference>
<comment type="similarity">
    <text evidence="1 5">Belongs to the peptidase S41A family.</text>
</comment>
<dbReference type="Gene3D" id="3.90.226.10">
    <property type="entry name" value="2-enoyl-CoA Hydratase, Chain A, domain 1"/>
    <property type="match status" value="1"/>
</dbReference>
<keyword evidence="6" id="KW-0812">Transmembrane</keyword>
<dbReference type="PROSITE" id="PS50106">
    <property type="entry name" value="PDZ"/>
    <property type="match status" value="1"/>
</dbReference>
<comment type="caution">
    <text evidence="8">The sequence shown here is derived from an EMBL/GenBank/DDBJ whole genome shotgun (WGS) entry which is preliminary data.</text>
</comment>
<dbReference type="Proteomes" id="UP000178935">
    <property type="component" value="Unassembled WGS sequence"/>
</dbReference>
<evidence type="ECO:0000256" key="2">
    <source>
        <dbReference type="ARBA" id="ARBA00022670"/>
    </source>
</evidence>
<reference evidence="8 9" key="1">
    <citation type="journal article" date="2016" name="Nat. Commun.">
        <title>Thousands of microbial genomes shed light on interconnected biogeochemical processes in an aquifer system.</title>
        <authorList>
            <person name="Anantharaman K."/>
            <person name="Brown C.T."/>
            <person name="Hug L.A."/>
            <person name="Sharon I."/>
            <person name="Castelle C.J."/>
            <person name="Probst A.J."/>
            <person name="Thomas B.C."/>
            <person name="Singh A."/>
            <person name="Wilkins M.J."/>
            <person name="Karaoz U."/>
            <person name="Brodie E.L."/>
            <person name="Williams K.H."/>
            <person name="Hubbard S.S."/>
            <person name="Banfield J.F."/>
        </authorList>
    </citation>
    <scope>NUCLEOTIDE SEQUENCE [LARGE SCALE GENOMIC DNA]</scope>
</reference>
<gene>
    <name evidence="8" type="ORF">A2561_00485</name>
</gene>
<dbReference type="EMBL" id="MHPU01000004">
    <property type="protein sequence ID" value="OGZ89663.1"/>
    <property type="molecule type" value="Genomic_DNA"/>
</dbReference>
<dbReference type="Pfam" id="PF03572">
    <property type="entry name" value="Peptidase_S41"/>
    <property type="match status" value="1"/>
</dbReference>
<dbReference type="SUPFAM" id="SSF52096">
    <property type="entry name" value="ClpP/crotonase"/>
    <property type="match status" value="1"/>
</dbReference>
<dbReference type="InterPro" id="IPR029045">
    <property type="entry name" value="ClpP/crotonase-like_dom_sf"/>
</dbReference>
<accession>A0A1G2JRW0</accession>
<evidence type="ECO:0000256" key="1">
    <source>
        <dbReference type="ARBA" id="ARBA00009179"/>
    </source>
</evidence>
<dbReference type="SUPFAM" id="SSF50156">
    <property type="entry name" value="PDZ domain-like"/>
    <property type="match status" value="1"/>
</dbReference>
<dbReference type="GO" id="GO:0006508">
    <property type="term" value="P:proteolysis"/>
    <property type="evidence" value="ECO:0007669"/>
    <property type="project" value="UniProtKB-KW"/>
</dbReference>
<dbReference type="FunFam" id="2.30.42.10:FF:000063">
    <property type="entry name" value="Peptidase, S41 family"/>
    <property type="match status" value="1"/>
</dbReference>
<dbReference type="InterPro" id="IPR036034">
    <property type="entry name" value="PDZ_sf"/>
</dbReference>
<keyword evidence="6" id="KW-0472">Membrane</keyword>
<organism evidence="8 9">
    <name type="scientific">Candidatus Staskawiczbacteria bacterium RIFOXYD1_FULL_32_13</name>
    <dbReference type="NCBI Taxonomy" id="1802234"/>
    <lineage>
        <taxon>Bacteria</taxon>
        <taxon>Candidatus Staskawicziibacteriota</taxon>
    </lineage>
</organism>
<dbReference type="InterPro" id="IPR005151">
    <property type="entry name" value="Tail-specific_protease"/>
</dbReference>
<dbReference type="AlphaFoldDB" id="A0A1G2JRW0"/>
<dbReference type="CDD" id="cd07560">
    <property type="entry name" value="Peptidase_S41_CPP"/>
    <property type="match status" value="1"/>
</dbReference>
<dbReference type="GO" id="GO:0008236">
    <property type="term" value="F:serine-type peptidase activity"/>
    <property type="evidence" value="ECO:0007669"/>
    <property type="project" value="UniProtKB-KW"/>
</dbReference>
<dbReference type="Gene3D" id="3.30.750.44">
    <property type="match status" value="1"/>
</dbReference>
<dbReference type="GO" id="GO:0007165">
    <property type="term" value="P:signal transduction"/>
    <property type="evidence" value="ECO:0007669"/>
    <property type="project" value="TreeGrafter"/>
</dbReference>
<proteinExistence type="inferred from homology"/>
<dbReference type="GO" id="GO:0030288">
    <property type="term" value="C:outer membrane-bounded periplasmic space"/>
    <property type="evidence" value="ECO:0007669"/>
    <property type="project" value="TreeGrafter"/>
</dbReference>
<dbReference type="NCBIfam" id="TIGR00225">
    <property type="entry name" value="prc"/>
    <property type="match status" value="1"/>
</dbReference>
<keyword evidence="4 5" id="KW-0720">Serine protease</keyword>
<evidence type="ECO:0000259" key="7">
    <source>
        <dbReference type="PROSITE" id="PS50106"/>
    </source>
</evidence>
<feature type="transmembrane region" description="Helical" evidence="6">
    <location>
        <begin position="9"/>
        <end position="30"/>
    </location>
</feature>
<dbReference type="InterPro" id="IPR055210">
    <property type="entry name" value="CtpA/B_N"/>
</dbReference>
<dbReference type="InterPro" id="IPR004447">
    <property type="entry name" value="Peptidase_S41A"/>
</dbReference>
<evidence type="ECO:0000313" key="9">
    <source>
        <dbReference type="Proteomes" id="UP000178935"/>
    </source>
</evidence>